<dbReference type="GO" id="GO:0007015">
    <property type="term" value="P:actin filament organization"/>
    <property type="evidence" value="ECO:0007669"/>
    <property type="project" value="TreeGrafter"/>
</dbReference>
<evidence type="ECO:0000256" key="4">
    <source>
        <dbReference type="ARBA" id="ARBA00023175"/>
    </source>
</evidence>
<evidence type="ECO:0000256" key="2">
    <source>
        <dbReference type="ARBA" id="ARBA00022840"/>
    </source>
</evidence>
<sequence length="893" mass="102766">MSQPVDNMILLRDPSEKSIFENLEKRYSKDSIYTYIGEVLISVNPFKKIEKAYRNKYMFENQPHLFAIAEESYRSLLTTRVDQTIIITGESGSGKTECSKTIINYIAAVSGESERQSEQKVKQTVLKSNPILEAFGNAKTLRNNNSSRFGKYLEIFFNNRGQLIGGQVTNFLLEKARVVTQAQGEHEKLKKEFLLQGEPQDYRYLNQSGVFRQPDDASNFKELKSALIAVGMDPKEQRSILGCIAAILHLGNINFTSNGDKTVVSNANVLEPISVLLSIDKKYLILMLTTKMLEVGSTRGSSYMVPLTVEEAEFSRDALAKGIYDRLFTHIINRINKSIELPKKKVEKNPYLQKKVQNDVLTIGILDIYGFEIFEVNSFEQLCINYVNERLQQVFIELTLKHEQEEYVKEGIKWDSIEYTNNLPCVQLIDSNLGLFGLLNESSLLHQTDEEWWENVKKQQGNGKGHLIYDKNFENGRFKVKHYAGTVEYSINNFISKNNDNLFQSAMHTITTSNNDVISNLFTVEKHAKRPPTTAQQFRQSVDALIKKLMSCRAHYVRCIKPNEEKLPGIFSEELISNQIKYLGLKENIKVRQLGFVSHTPFGHFAHQYRCISPQSFGKSKSIFKDDRDLCSHLCSLASKEENSFQLGKSKIFIKHAEVIYCLEELRERKLVDVVSVLQKTFRDYQQRKILADQKKDISALLKGKKERRRISIHRNFIGDYVNIRNNRLIQKMLIKNREKDVLFCAHVEKINKRSKVQPRTIMITDQSIYNMLVTGNRIKIKRKLLIKDLGGLIVSPYADGFFALEFPNRYDYFFNSDNLTEVLSTLTRLYKALTGNTITVKIDVRFQYRTSKSGKKYVNFFKEANEAKLPYVLKSAKDQLNIFIQPGATVSH</sequence>
<comment type="similarity">
    <text evidence="6">Belongs to the TRAFAC class myosin-kinesin ATPase superfamily. Myosin family.</text>
</comment>
<dbReference type="Gene3D" id="3.40.850.10">
    <property type="entry name" value="Kinesin motor domain"/>
    <property type="match status" value="1"/>
</dbReference>
<gene>
    <name evidence="9" type="ORF">AKO1_012848</name>
</gene>
<keyword evidence="2 6" id="KW-0067">ATP-binding</keyword>
<dbReference type="PROSITE" id="PS51757">
    <property type="entry name" value="TH1"/>
    <property type="match status" value="1"/>
</dbReference>
<dbReference type="InterPro" id="IPR001609">
    <property type="entry name" value="Myosin_head_motor_dom-like"/>
</dbReference>
<reference evidence="9 10" key="1">
    <citation type="submission" date="2024-03" db="EMBL/GenBank/DDBJ databases">
        <title>The Acrasis kona genome and developmental transcriptomes reveal deep origins of eukaryotic multicellular pathways.</title>
        <authorList>
            <person name="Sheikh S."/>
            <person name="Fu C.-J."/>
            <person name="Brown M.W."/>
            <person name="Baldauf S.L."/>
        </authorList>
    </citation>
    <scope>NUCLEOTIDE SEQUENCE [LARGE SCALE GENOMIC DNA]</scope>
    <source>
        <strain evidence="9 10">ATCC MYA-3509</strain>
    </source>
</reference>
<dbReference type="SUPFAM" id="SSF52540">
    <property type="entry name" value="P-loop containing nucleoside triphosphate hydrolases"/>
    <property type="match status" value="1"/>
</dbReference>
<dbReference type="EMBL" id="JAOPGA020000730">
    <property type="protein sequence ID" value="KAL0481062.1"/>
    <property type="molecule type" value="Genomic_DNA"/>
</dbReference>
<feature type="region of interest" description="Actin-binding" evidence="6">
    <location>
        <begin position="542"/>
        <end position="564"/>
    </location>
</feature>
<dbReference type="PRINTS" id="PR00193">
    <property type="entry name" value="MYOSINHEAVY"/>
</dbReference>
<dbReference type="PROSITE" id="PS51456">
    <property type="entry name" value="MYOSIN_MOTOR"/>
    <property type="match status" value="1"/>
</dbReference>
<comment type="caution">
    <text evidence="9">The sequence shown here is derived from an EMBL/GenBank/DDBJ whole genome shotgun (WGS) entry which is preliminary data.</text>
</comment>
<dbReference type="GO" id="GO:0005886">
    <property type="term" value="C:plasma membrane"/>
    <property type="evidence" value="ECO:0007669"/>
    <property type="project" value="TreeGrafter"/>
</dbReference>
<dbReference type="GO" id="GO:0005524">
    <property type="term" value="F:ATP binding"/>
    <property type="evidence" value="ECO:0007669"/>
    <property type="project" value="UniProtKB-UniRule"/>
</dbReference>
<dbReference type="GO" id="GO:0016459">
    <property type="term" value="C:myosin complex"/>
    <property type="evidence" value="ECO:0007669"/>
    <property type="project" value="UniProtKB-KW"/>
</dbReference>
<keyword evidence="10" id="KW-1185">Reference proteome</keyword>
<feature type="domain" description="Myosin motor" evidence="7">
    <location>
        <begin position="3"/>
        <end position="668"/>
    </location>
</feature>
<dbReference type="Proteomes" id="UP001431209">
    <property type="component" value="Unassembled WGS sequence"/>
</dbReference>
<dbReference type="Gene3D" id="1.20.58.530">
    <property type="match status" value="1"/>
</dbReference>
<evidence type="ECO:0000256" key="5">
    <source>
        <dbReference type="ARBA" id="ARBA00023203"/>
    </source>
</evidence>
<proteinExistence type="inferred from homology"/>
<dbReference type="Gene3D" id="1.20.120.720">
    <property type="entry name" value="Myosin VI head, motor domain, U50 subdomain"/>
    <property type="match status" value="1"/>
</dbReference>
<dbReference type="InterPro" id="IPR027417">
    <property type="entry name" value="P-loop_NTPase"/>
</dbReference>
<dbReference type="Pfam" id="PF06017">
    <property type="entry name" value="Myosin_TH1"/>
    <property type="match status" value="1"/>
</dbReference>
<feature type="binding site" evidence="6">
    <location>
        <begin position="89"/>
        <end position="96"/>
    </location>
    <ligand>
        <name>ATP</name>
        <dbReference type="ChEBI" id="CHEBI:30616"/>
    </ligand>
</feature>
<dbReference type="SMART" id="SM00242">
    <property type="entry name" value="MYSc"/>
    <property type="match status" value="1"/>
</dbReference>
<dbReference type="PANTHER" id="PTHR13140:SF679">
    <property type="entry name" value="UNCONVENTIONAL MYOSIN IC"/>
    <property type="match status" value="1"/>
</dbReference>
<keyword evidence="3 6" id="KW-0518">Myosin</keyword>
<protein>
    <submittedName>
        <fullName evidence="9">Myosin heavy chain</fullName>
    </submittedName>
</protein>
<organism evidence="9 10">
    <name type="scientific">Acrasis kona</name>
    <dbReference type="NCBI Taxonomy" id="1008807"/>
    <lineage>
        <taxon>Eukaryota</taxon>
        <taxon>Discoba</taxon>
        <taxon>Heterolobosea</taxon>
        <taxon>Tetramitia</taxon>
        <taxon>Eutetramitia</taxon>
        <taxon>Acrasidae</taxon>
        <taxon>Acrasis</taxon>
    </lineage>
</organism>
<name>A0AAW2YVE2_9EUKA</name>
<dbReference type="PANTHER" id="PTHR13140">
    <property type="entry name" value="MYOSIN"/>
    <property type="match status" value="1"/>
</dbReference>
<dbReference type="InterPro" id="IPR036961">
    <property type="entry name" value="Kinesin_motor_dom_sf"/>
</dbReference>
<dbReference type="GO" id="GO:0051015">
    <property type="term" value="F:actin filament binding"/>
    <property type="evidence" value="ECO:0007669"/>
    <property type="project" value="TreeGrafter"/>
</dbReference>
<evidence type="ECO:0000259" key="7">
    <source>
        <dbReference type="PROSITE" id="PS51456"/>
    </source>
</evidence>
<evidence type="ECO:0000256" key="3">
    <source>
        <dbReference type="ARBA" id="ARBA00023123"/>
    </source>
</evidence>
<dbReference type="AlphaFoldDB" id="A0AAW2YVE2"/>
<dbReference type="GO" id="GO:0030048">
    <property type="term" value="P:actin filament-based movement"/>
    <property type="evidence" value="ECO:0007669"/>
    <property type="project" value="TreeGrafter"/>
</dbReference>
<evidence type="ECO:0000256" key="1">
    <source>
        <dbReference type="ARBA" id="ARBA00022741"/>
    </source>
</evidence>
<dbReference type="Gene3D" id="1.10.10.820">
    <property type="match status" value="1"/>
</dbReference>
<evidence type="ECO:0000313" key="9">
    <source>
        <dbReference type="EMBL" id="KAL0481062.1"/>
    </source>
</evidence>
<evidence type="ECO:0000313" key="10">
    <source>
        <dbReference type="Proteomes" id="UP001431209"/>
    </source>
</evidence>
<dbReference type="GO" id="GO:0006897">
    <property type="term" value="P:endocytosis"/>
    <property type="evidence" value="ECO:0007669"/>
    <property type="project" value="TreeGrafter"/>
</dbReference>
<keyword evidence="4 6" id="KW-0505">Motor protein</keyword>
<dbReference type="InterPro" id="IPR010926">
    <property type="entry name" value="Myosin_TH1"/>
</dbReference>
<evidence type="ECO:0000256" key="6">
    <source>
        <dbReference type="PROSITE-ProRule" id="PRU00782"/>
    </source>
</evidence>
<dbReference type="GO" id="GO:0000146">
    <property type="term" value="F:microfilament motor activity"/>
    <property type="evidence" value="ECO:0007669"/>
    <property type="project" value="TreeGrafter"/>
</dbReference>
<keyword evidence="1 6" id="KW-0547">Nucleotide-binding</keyword>
<evidence type="ECO:0000259" key="8">
    <source>
        <dbReference type="PROSITE" id="PS51757"/>
    </source>
</evidence>
<dbReference type="Pfam" id="PF00063">
    <property type="entry name" value="Myosin_head"/>
    <property type="match status" value="1"/>
</dbReference>
<keyword evidence="5 6" id="KW-0009">Actin-binding</keyword>
<dbReference type="Gene3D" id="1.20.5.4820">
    <property type="match status" value="1"/>
</dbReference>
<dbReference type="GO" id="GO:0005737">
    <property type="term" value="C:cytoplasm"/>
    <property type="evidence" value="ECO:0007669"/>
    <property type="project" value="TreeGrafter"/>
</dbReference>
<feature type="domain" description="TH1" evidence="8">
    <location>
        <begin position="706"/>
        <end position="887"/>
    </location>
</feature>
<accession>A0AAW2YVE2</accession>